<reference evidence="1 2" key="1">
    <citation type="submission" date="2015-04" db="EMBL/GenBank/DDBJ databases">
        <title>Complete genome sequence of Schizopora paradoxa KUC8140, a cosmopolitan wood degrader in East Asia.</title>
        <authorList>
            <consortium name="DOE Joint Genome Institute"/>
            <person name="Min B."/>
            <person name="Park H."/>
            <person name="Jang Y."/>
            <person name="Kim J.-J."/>
            <person name="Kim K.H."/>
            <person name="Pangilinan J."/>
            <person name="Lipzen A."/>
            <person name="Riley R."/>
            <person name="Grigoriev I.V."/>
            <person name="Spatafora J.W."/>
            <person name="Choi I.-G."/>
        </authorList>
    </citation>
    <scope>NUCLEOTIDE SEQUENCE [LARGE SCALE GENOMIC DNA]</scope>
    <source>
        <strain evidence="1 2">KUC8140</strain>
    </source>
</reference>
<organism evidence="1 2">
    <name type="scientific">Schizopora paradoxa</name>
    <dbReference type="NCBI Taxonomy" id="27342"/>
    <lineage>
        <taxon>Eukaryota</taxon>
        <taxon>Fungi</taxon>
        <taxon>Dikarya</taxon>
        <taxon>Basidiomycota</taxon>
        <taxon>Agaricomycotina</taxon>
        <taxon>Agaricomycetes</taxon>
        <taxon>Hymenochaetales</taxon>
        <taxon>Schizoporaceae</taxon>
        <taxon>Schizopora</taxon>
    </lineage>
</organism>
<evidence type="ECO:0000313" key="2">
    <source>
        <dbReference type="Proteomes" id="UP000053477"/>
    </source>
</evidence>
<dbReference type="EMBL" id="KQ086175">
    <property type="protein sequence ID" value="KLO06889.1"/>
    <property type="molecule type" value="Genomic_DNA"/>
</dbReference>
<evidence type="ECO:0008006" key="3">
    <source>
        <dbReference type="Google" id="ProtNLM"/>
    </source>
</evidence>
<dbReference type="InParanoid" id="A0A0H2R4W7"/>
<accession>A0A0H2R4W7</accession>
<gene>
    <name evidence="1" type="ORF">SCHPADRAFT_674868</name>
</gene>
<proteinExistence type="predicted"/>
<dbReference type="OrthoDB" id="3332150at2759"/>
<protein>
    <recommendedName>
        <fullName evidence="3">WD40 repeat-like protein</fullName>
    </recommendedName>
</protein>
<dbReference type="Proteomes" id="UP000053477">
    <property type="component" value="Unassembled WGS sequence"/>
</dbReference>
<dbReference type="InterPro" id="IPR015943">
    <property type="entry name" value="WD40/YVTN_repeat-like_dom_sf"/>
</dbReference>
<name>A0A0H2R4W7_9AGAM</name>
<dbReference type="Gene3D" id="2.130.10.10">
    <property type="entry name" value="YVTN repeat-like/Quinoprotein amine dehydrogenase"/>
    <property type="match status" value="1"/>
</dbReference>
<dbReference type="InterPro" id="IPR036322">
    <property type="entry name" value="WD40_repeat_dom_sf"/>
</dbReference>
<dbReference type="SUPFAM" id="SSF50978">
    <property type="entry name" value="WD40 repeat-like"/>
    <property type="match status" value="1"/>
</dbReference>
<dbReference type="AlphaFoldDB" id="A0A0H2R4W7"/>
<sequence>MSTIELESQSRDRNHIYKPDFREYVHYLRNMQQHENETLSFESRFNRLDPIVHMRCSPDGRWLAVCHFSTCRVYDLELKTCLYFIPGNNYDTLAEHVEWALNGPIILTRSKKELKLWRIPESSVDYPKYGEFLKYERRYIFQRTEVSDNCKYIKWLNERDFLLLRNDGAIHQVDFMAGTNNIIKFNRELMRIYQISQVYPIAANSIDKMLCLATKKMPAYDGSIVSADHVAESDGVDYLFYVEKSIGVDTDITSRDNPMVPCPRWTRGTFKNLHSALSFKQLYHTVFRSRRKLAVDAIGYPVQEYEIKHRKLLRRNVQNIKLCRDHKFMIINYAENELGTTAPELWSLEIDNFDRDKSGTASPFGTVKELPLPNYSFEITNQRWGEASFAGQYHDIIVCEVFDSFSLTEPKVHRHWKSQTWR</sequence>
<evidence type="ECO:0000313" key="1">
    <source>
        <dbReference type="EMBL" id="KLO06889.1"/>
    </source>
</evidence>
<keyword evidence="2" id="KW-1185">Reference proteome</keyword>